<dbReference type="Pfam" id="PF10817">
    <property type="entry name" value="DUF2563"/>
    <property type="match status" value="1"/>
</dbReference>
<feature type="region of interest" description="Disordered" evidence="1">
    <location>
        <begin position="1"/>
        <end position="29"/>
    </location>
</feature>
<reference evidence="2 3" key="1">
    <citation type="submission" date="2024-09" db="EMBL/GenBank/DDBJ databases">
        <authorList>
            <person name="Sun Q."/>
            <person name="Mori K."/>
        </authorList>
    </citation>
    <scope>NUCLEOTIDE SEQUENCE [LARGE SCALE GENOMIC DNA]</scope>
    <source>
        <strain evidence="2 3">TBRC 1432</strain>
    </source>
</reference>
<feature type="compositionally biased region" description="Basic and acidic residues" evidence="1">
    <location>
        <begin position="70"/>
        <end position="82"/>
    </location>
</feature>
<keyword evidence="3" id="KW-1185">Reference proteome</keyword>
<accession>A0ABV6MXG3</accession>
<evidence type="ECO:0000313" key="2">
    <source>
        <dbReference type="EMBL" id="MFC0545000.1"/>
    </source>
</evidence>
<dbReference type="InterPro" id="IPR022534">
    <property type="entry name" value="DUF2563"/>
</dbReference>
<feature type="region of interest" description="Disordered" evidence="1">
    <location>
        <begin position="62"/>
        <end position="92"/>
    </location>
</feature>
<protein>
    <submittedName>
        <fullName evidence="2">DUF2563 family protein</fullName>
    </submittedName>
</protein>
<gene>
    <name evidence="2" type="ORF">ACFFH7_26075</name>
</gene>
<proteinExistence type="predicted"/>
<dbReference type="EMBL" id="JBHLUD010000008">
    <property type="protein sequence ID" value="MFC0545000.1"/>
    <property type="molecule type" value="Genomic_DNA"/>
</dbReference>
<dbReference type="Proteomes" id="UP001589810">
    <property type="component" value="Unassembled WGS sequence"/>
</dbReference>
<evidence type="ECO:0000313" key="3">
    <source>
        <dbReference type="Proteomes" id="UP001589810"/>
    </source>
</evidence>
<name>A0ABV6MXG3_9PSEU</name>
<organism evidence="2 3">
    <name type="scientific">Kutzneria chonburiensis</name>
    <dbReference type="NCBI Taxonomy" id="1483604"/>
    <lineage>
        <taxon>Bacteria</taxon>
        <taxon>Bacillati</taxon>
        <taxon>Actinomycetota</taxon>
        <taxon>Actinomycetes</taxon>
        <taxon>Pseudonocardiales</taxon>
        <taxon>Pseudonocardiaceae</taxon>
        <taxon>Kutzneria</taxon>
    </lineage>
</organism>
<dbReference type="RefSeq" id="WP_273936272.1">
    <property type="nucleotide sequence ID" value="NZ_CP097263.1"/>
</dbReference>
<feature type="compositionally biased region" description="Basic and acidic residues" evidence="1">
    <location>
        <begin position="1"/>
        <end position="21"/>
    </location>
</feature>
<sequence>MSDLRYDSDGLRDGADRDRKSSAAADGVARKLGGESVTAHPFGDVATAGSFAAALGTAHEHHIQGATSAARDRDDQGQRADKTAQLGDELTTTTTTVANEAVVRSVADGMG</sequence>
<evidence type="ECO:0000256" key="1">
    <source>
        <dbReference type="SAM" id="MobiDB-lite"/>
    </source>
</evidence>
<comment type="caution">
    <text evidence="2">The sequence shown here is derived from an EMBL/GenBank/DDBJ whole genome shotgun (WGS) entry which is preliminary data.</text>
</comment>